<keyword evidence="4" id="KW-0808">Transferase</keyword>
<evidence type="ECO:0000313" key="9">
    <source>
        <dbReference type="EMBL" id="OGY16558.1"/>
    </source>
</evidence>
<evidence type="ECO:0000256" key="1">
    <source>
        <dbReference type="ARBA" id="ARBA00004651"/>
    </source>
</evidence>
<feature type="transmembrane region" description="Helical" evidence="8">
    <location>
        <begin position="282"/>
        <end position="299"/>
    </location>
</feature>
<feature type="transmembrane region" description="Helical" evidence="8">
    <location>
        <begin position="107"/>
        <end position="125"/>
    </location>
</feature>
<keyword evidence="7 8" id="KW-0472">Membrane</keyword>
<evidence type="ECO:0000313" key="10">
    <source>
        <dbReference type="Proteomes" id="UP000179069"/>
    </source>
</evidence>
<organism evidence="9 10">
    <name type="scientific">Candidatus Chisholmbacteria bacterium RIFCSPHIGHO2_01_FULL_49_18</name>
    <dbReference type="NCBI Taxonomy" id="1797590"/>
    <lineage>
        <taxon>Bacteria</taxon>
        <taxon>Candidatus Chisholmiibacteriota</taxon>
    </lineage>
</organism>
<proteinExistence type="predicted"/>
<dbReference type="GO" id="GO:0005886">
    <property type="term" value="C:plasma membrane"/>
    <property type="evidence" value="ECO:0007669"/>
    <property type="project" value="UniProtKB-SubCell"/>
</dbReference>
<protein>
    <submittedName>
        <fullName evidence="9">Uncharacterized protein</fullName>
    </submittedName>
</protein>
<name>A0A1G1VMF4_9BACT</name>
<accession>A0A1G1VMF4</accession>
<keyword evidence="5 8" id="KW-0812">Transmembrane</keyword>
<keyword evidence="2" id="KW-1003">Cell membrane</keyword>
<dbReference type="GO" id="GO:0016763">
    <property type="term" value="F:pentosyltransferase activity"/>
    <property type="evidence" value="ECO:0007669"/>
    <property type="project" value="TreeGrafter"/>
</dbReference>
<reference evidence="9 10" key="1">
    <citation type="journal article" date="2016" name="Nat. Commun.">
        <title>Thousands of microbial genomes shed light on interconnected biogeochemical processes in an aquifer system.</title>
        <authorList>
            <person name="Anantharaman K."/>
            <person name="Brown C.T."/>
            <person name="Hug L.A."/>
            <person name="Sharon I."/>
            <person name="Castelle C.J."/>
            <person name="Probst A.J."/>
            <person name="Thomas B.C."/>
            <person name="Singh A."/>
            <person name="Wilkins M.J."/>
            <person name="Karaoz U."/>
            <person name="Brodie E.L."/>
            <person name="Williams K.H."/>
            <person name="Hubbard S.S."/>
            <person name="Banfield J.F."/>
        </authorList>
    </citation>
    <scope>NUCLEOTIDE SEQUENCE [LARGE SCALE GENOMIC DNA]</scope>
</reference>
<feature type="transmembrane region" description="Helical" evidence="8">
    <location>
        <begin position="216"/>
        <end position="241"/>
    </location>
</feature>
<dbReference type="PANTHER" id="PTHR33908">
    <property type="entry name" value="MANNOSYLTRANSFERASE YKCB-RELATED"/>
    <property type="match status" value="1"/>
</dbReference>
<evidence type="ECO:0000256" key="8">
    <source>
        <dbReference type="SAM" id="Phobius"/>
    </source>
</evidence>
<evidence type="ECO:0000256" key="3">
    <source>
        <dbReference type="ARBA" id="ARBA00022676"/>
    </source>
</evidence>
<evidence type="ECO:0000256" key="4">
    <source>
        <dbReference type="ARBA" id="ARBA00022679"/>
    </source>
</evidence>
<keyword evidence="3" id="KW-0328">Glycosyltransferase</keyword>
<feature type="transmembrane region" description="Helical" evidence="8">
    <location>
        <begin position="132"/>
        <end position="159"/>
    </location>
</feature>
<feature type="transmembrane region" description="Helical" evidence="8">
    <location>
        <begin position="253"/>
        <end position="275"/>
    </location>
</feature>
<dbReference type="InterPro" id="IPR050297">
    <property type="entry name" value="LipidA_mod_glycosyltrf_83"/>
</dbReference>
<feature type="transmembrane region" description="Helical" evidence="8">
    <location>
        <begin position="84"/>
        <end position="101"/>
    </location>
</feature>
<evidence type="ECO:0000256" key="7">
    <source>
        <dbReference type="ARBA" id="ARBA00023136"/>
    </source>
</evidence>
<comment type="caution">
    <text evidence="9">The sequence shown here is derived from an EMBL/GenBank/DDBJ whole genome shotgun (WGS) entry which is preliminary data.</text>
</comment>
<evidence type="ECO:0000256" key="2">
    <source>
        <dbReference type="ARBA" id="ARBA00022475"/>
    </source>
</evidence>
<comment type="subcellular location">
    <subcellularLocation>
        <location evidence="1">Cell membrane</location>
        <topology evidence="1">Multi-pass membrane protein</topology>
    </subcellularLocation>
</comment>
<dbReference type="AlphaFoldDB" id="A0A1G1VMF4"/>
<evidence type="ECO:0000256" key="5">
    <source>
        <dbReference type="ARBA" id="ARBA00022692"/>
    </source>
</evidence>
<gene>
    <name evidence="9" type="ORF">A2785_03125</name>
</gene>
<dbReference type="PANTHER" id="PTHR33908:SF11">
    <property type="entry name" value="MEMBRANE PROTEIN"/>
    <property type="match status" value="1"/>
</dbReference>
<feature type="transmembrane region" description="Helical" evidence="8">
    <location>
        <begin position="56"/>
        <end position="77"/>
    </location>
</feature>
<feature type="transmembrane region" description="Helical" evidence="8">
    <location>
        <begin position="174"/>
        <end position="195"/>
    </location>
</feature>
<dbReference type="GO" id="GO:0009103">
    <property type="term" value="P:lipopolysaccharide biosynthetic process"/>
    <property type="evidence" value="ECO:0007669"/>
    <property type="project" value="UniProtKB-ARBA"/>
</dbReference>
<dbReference type="Proteomes" id="UP000179069">
    <property type="component" value="Unassembled WGS sequence"/>
</dbReference>
<dbReference type="EMBL" id="MHCI01000014">
    <property type="protein sequence ID" value="OGY16558.1"/>
    <property type="molecule type" value="Genomic_DNA"/>
</dbReference>
<feature type="transmembrane region" description="Helical" evidence="8">
    <location>
        <begin position="305"/>
        <end position="322"/>
    </location>
</feature>
<evidence type="ECO:0000256" key="6">
    <source>
        <dbReference type="ARBA" id="ARBA00022989"/>
    </source>
</evidence>
<sequence length="437" mass="50359">METMWTESLWGDEGFSALAVQKPFWETMGVVMRDTAPPLFYILGWAWGRVFGFSEVSLRSLSFLLLVGASGFTFLILRKIGKESLPALAGALLAFFSPFLFPYAFEFRMYALFAFMTLGSVYFFISQRWKGYVIFTTLALYSHHYTLFTVLGQFLWYLIAEFDWKHLKTAHRQLWPFFLVGGLYLPWIYPFSIQLARVKGSGFWLSVPSLGEISNLLYRFATGGVMVSRRTLAAVLVVILLVAKQWKTFGKKWLALCVIFLMPIILSIIISYIITPIFYDRYLLSVFIGMSVLIVVGMRKWAWPALLLLLALYIYSSVGLFTHPTKRNFRDLANYVKQHEQPGDFRINYNGKAHHLWESKYYGIDAPIYTPNGPLPLYVGTAQMTDEDTIQAIPSDISRLEVFTSESVEQVKLPKEWGLEESKEFDELKVLWYTPLK</sequence>
<keyword evidence="6 8" id="KW-1133">Transmembrane helix</keyword>